<name>A0A9Q0GF78_9ROSI</name>
<reference evidence="3" key="2">
    <citation type="journal article" date="2023" name="Plants (Basel)">
        <title>Annotation of the Turnera subulata (Passifloraceae) Draft Genome Reveals the S-Locus Evolved after the Divergence of Turneroideae from Passifloroideae in a Stepwise Manner.</title>
        <authorList>
            <person name="Henning P.M."/>
            <person name="Roalson E.H."/>
            <person name="Mir W."/>
            <person name="McCubbin A.G."/>
            <person name="Shore J.S."/>
        </authorList>
    </citation>
    <scope>NUCLEOTIDE SEQUENCE</scope>
    <source>
        <strain evidence="3">F60SS</strain>
    </source>
</reference>
<feature type="compositionally biased region" description="Basic and acidic residues" evidence="1">
    <location>
        <begin position="179"/>
        <end position="188"/>
    </location>
</feature>
<evidence type="ECO:0008006" key="5">
    <source>
        <dbReference type="Google" id="ProtNLM"/>
    </source>
</evidence>
<feature type="compositionally biased region" description="Basic and acidic residues" evidence="1">
    <location>
        <begin position="213"/>
        <end position="230"/>
    </location>
</feature>
<evidence type="ECO:0000313" key="3">
    <source>
        <dbReference type="EMBL" id="KAJ4848772.1"/>
    </source>
</evidence>
<protein>
    <recommendedName>
        <fullName evidence="5">Root cap</fullName>
    </recommendedName>
</protein>
<feature type="compositionally biased region" description="Gly residues" evidence="1">
    <location>
        <begin position="232"/>
        <end position="256"/>
    </location>
</feature>
<evidence type="ECO:0000256" key="1">
    <source>
        <dbReference type="SAM" id="MobiDB-lite"/>
    </source>
</evidence>
<dbReference type="Proteomes" id="UP001141552">
    <property type="component" value="Unassembled WGS sequence"/>
</dbReference>
<feature type="compositionally biased region" description="Acidic residues" evidence="1">
    <location>
        <begin position="110"/>
        <end position="120"/>
    </location>
</feature>
<feature type="compositionally biased region" description="Gly residues" evidence="1">
    <location>
        <begin position="189"/>
        <end position="208"/>
    </location>
</feature>
<dbReference type="Pfam" id="PF06830">
    <property type="entry name" value="Root_cap"/>
    <property type="match status" value="1"/>
</dbReference>
<sequence>MAQFKKHLVVSIFLVLTALAVSEANAKEGTGNSPSTARCLIKKYKQCYNQEQACPTFCLNGCAVECVSCLPVCLGDSSSSLDQSDFLKLPMRSLLSESGGGHGEGAQGQEGEDNQGQEGEDQGKNFYQKDQGKKGGKPGGDEQGQEGEDQGGKGGKDGNEGDQGKNGDKGGKGGYEGEDQGKNGDKGGKGGNGGEDQGKNGGKGGKGGNEGEDQGKNGDKGGKGGDDQGKNGDNGGKGGNGGEDQGQKGAKGGNGDKGGDEGEGKGHTGGDESGGESHNTPPPSSGGGYQPTPSVPTPSTPYTPTPSPPYTPTPYTPPSPTPTPSTPTTPTTPPTPTPPSPSTPSTPTPSTPSTPSTPRTSPKEVTCKSTDYKYRECYKVKHVCPTSCPFDCQVDCVTCKPVCKCDQPGAVCQDPRFIGGDGLTFYFHGKKDRDFCLVSDPNLHINAHFIGKRNENLTRDFTWVQSIAVLFGKHQLFLGALKTSTWDDSEDRLSLAFNREPLYLPEKEGAKWQSNNAPGVSITRVSDSNSVTVEAEGLFKITAKVVPITQEDSRIHNYGVTKDDCLAHLDLRFKFYSLSNQVNGVLGQTYRPGYVSRVNVGAKMSVMGGDREFRTSSLFAADCAVTRFTGNKATSAEDSMAGFELPGLSCASGMDGRGVVCKR</sequence>
<evidence type="ECO:0000256" key="2">
    <source>
        <dbReference type="SAM" id="SignalP"/>
    </source>
</evidence>
<keyword evidence="2" id="KW-0732">Signal</keyword>
<dbReference type="OrthoDB" id="2012132at2759"/>
<dbReference type="InterPro" id="IPR009646">
    <property type="entry name" value="Root_cap"/>
</dbReference>
<dbReference type="AlphaFoldDB" id="A0A9Q0GF78"/>
<dbReference type="EMBL" id="JAKUCV010000803">
    <property type="protein sequence ID" value="KAJ4848772.1"/>
    <property type="molecule type" value="Genomic_DNA"/>
</dbReference>
<feature type="signal peptide" evidence="2">
    <location>
        <begin position="1"/>
        <end position="26"/>
    </location>
</feature>
<feature type="chain" id="PRO_5040448058" description="Root cap" evidence="2">
    <location>
        <begin position="27"/>
        <end position="663"/>
    </location>
</feature>
<feature type="region of interest" description="Disordered" evidence="1">
    <location>
        <begin position="94"/>
        <end position="365"/>
    </location>
</feature>
<feature type="compositionally biased region" description="Gly residues" evidence="1">
    <location>
        <begin position="98"/>
        <end position="108"/>
    </location>
</feature>
<organism evidence="3 4">
    <name type="scientific">Turnera subulata</name>
    <dbReference type="NCBI Taxonomy" id="218843"/>
    <lineage>
        <taxon>Eukaryota</taxon>
        <taxon>Viridiplantae</taxon>
        <taxon>Streptophyta</taxon>
        <taxon>Embryophyta</taxon>
        <taxon>Tracheophyta</taxon>
        <taxon>Spermatophyta</taxon>
        <taxon>Magnoliopsida</taxon>
        <taxon>eudicotyledons</taxon>
        <taxon>Gunneridae</taxon>
        <taxon>Pentapetalae</taxon>
        <taxon>rosids</taxon>
        <taxon>fabids</taxon>
        <taxon>Malpighiales</taxon>
        <taxon>Passifloraceae</taxon>
        <taxon>Turnera</taxon>
    </lineage>
</organism>
<feature type="compositionally biased region" description="Pro residues" evidence="1">
    <location>
        <begin position="293"/>
        <end position="352"/>
    </location>
</feature>
<feature type="compositionally biased region" description="Basic and acidic residues" evidence="1">
    <location>
        <begin position="257"/>
        <end position="270"/>
    </location>
</feature>
<proteinExistence type="predicted"/>
<feature type="compositionally biased region" description="Basic and acidic residues" evidence="1">
    <location>
        <begin position="150"/>
        <end position="171"/>
    </location>
</feature>
<reference evidence="3" key="1">
    <citation type="submission" date="2022-02" db="EMBL/GenBank/DDBJ databases">
        <authorList>
            <person name="Henning P.M."/>
            <person name="McCubbin A.G."/>
            <person name="Shore J.S."/>
        </authorList>
    </citation>
    <scope>NUCLEOTIDE SEQUENCE</scope>
    <source>
        <strain evidence="3">F60SS</strain>
        <tissue evidence="3">Leaves</tissue>
    </source>
</reference>
<gene>
    <name evidence="3" type="ORF">Tsubulata_044896</name>
</gene>
<keyword evidence="4" id="KW-1185">Reference proteome</keyword>
<evidence type="ECO:0000313" key="4">
    <source>
        <dbReference type="Proteomes" id="UP001141552"/>
    </source>
</evidence>
<accession>A0A9Q0GF78</accession>
<dbReference type="PRINTS" id="PR01217">
    <property type="entry name" value="PRICHEXTENSN"/>
</dbReference>
<comment type="caution">
    <text evidence="3">The sequence shown here is derived from an EMBL/GenBank/DDBJ whole genome shotgun (WGS) entry which is preliminary data.</text>
</comment>
<dbReference type="PANTHER" id="PTHR31656">
    <property type="entry name" value="ROOT CAP DOMAIN-CONTAINING PROTEIN"/>
    <property type="match status" value="1"/>
</dbReference>